<dbReference type="EMBL" id="FMBL01000001">
    <property type="protein sequence ID" value="SCC78679.1"/>
    <property type="molecule type" value="Genomic_DNA"/>
</dbReference>
<sequence>MNQLSTANSSVSQEHPRESFETLSGRYSQLNELPEMDDERKIEVFGQVLDMLNNDLNRDQD</sequence>
<keyword evidence="3" id="KW-1185">Reference proteome</keyword>
<protein>
    <submittedName>
        <fullName evidence="2">Uncharacterized protein</fullName>
    </submittedName>
</protein>
<gene>
    <name evidence="2" type="ORF">GA0061077_0372</name>
</gene>
<organism evidence="2 3">
    <name type="scientific">Bifidobacterium commune</name>
    <dbReference type="NCBI Taxonomy" id="1505727"/>
    <lineage>
        <taxon>Bacteria</taxon>
        <taxon>Bacillati</taxon>
        <taxon>Actinomycetota</taxon>
        <taxon>Actinomycetes</taxon>
        <taxon>Bifidobacteriales</taxon>
        <taxon>Bifidobacteriaceae</taxon>
        <taxon>Bifidobacterium</taxon>
    </lineage>
</organism>
<name>A0A1C4H1B3_9BIFI</name>
<dbReference type="AlphaFoldDB" id="A0A1C4H1B3"/>
<evidence type="ECO:0000256" key="1">
    <source>
        <dbReference type="SAM" id="MobiDB-lite"/>
    </source>
</evidence>
<evidence type="ECO:0000313" key="2">
    <source>
        <dbReference type="EMBL" id="SCC78679.1"/>
    </source>
</evidence>
<accession>A0A1C4H1B3</accession>
<feature type="compositionally biased region" description="Polar residues" evidence="1">
    <location>
        <begin position="1"/>
        <end position="13"/>
    </location>
</feature>
<dbReference type="STRING" id="1505727.GA0061077_0372"/>
<dbReference type="Proteomes" id="UP000242610">
    <property type="component" value="Unassembled WGS sequence"/>
</dbReference>
<proteinExistence type="predicted"/>
<evidence type="ECO:0000313" key="3">
    <source>
        <dbReference type="Proteomes" id="UP000242610"/>
    </source>
</evidence>
<feature type="region of interest" description="Disordered" evidence="1">
    <location>
        <begin position="1"/>
        <end position="24"/>
    </location>
</feature>
<dbReference type="RefSeq" id="WP_091847224.1">
    <property type="nucleotide sequence ID" value="NZ_FMBL01000001.1"/>
</dbReference>
<reference evidence="3" key="1">
    <citation type="submission" date="2016-08" db="EMBL/GenBank/DDBJ databases">
        <authorList>
            <person name="Varghese N."/>
            <person name="Submissions Spin"/>
        </authorList>
    </citation>
    <scope>NUCLEOTIDE SEQUENCE [LARGE SCALE GENOMIC DNA]</scope>
    <source>
        <strain evidence="3">R-52791</strain>
    </source>
</reference>